<keyword evidence="2 5" id="KW-0012">Acyltransferase</keyword>
<evidence type="ECO:0000313" key="6">
    <source>
        <dbReference type="Proteomes" id="UP001596058"/>
    </source>
</evidence>
<name>A0ABW1D9L9_9ACTN</name>
<dbReference type="InterPro" id="IPR000182">
    <property type="entry name" value="GNAT_dom"/>
</dbReference>
<evidence type="ECO:0000256" key="1">
    <source>
        <dbReference type="ARBA" id="ARBA00022679"/>
    </source>
</evidence>
<evidence type="ECO:0000256" key="3">
    <source>
        <dbReference type="SAM" id="MobiDB-lite"/>
    </source>
</evidence>
<feature type="region of interest" description="Disordered" evidence="3">
    <location>
        <begin position="1"/>
        <end position="26"/>
    </location>
</feature>
<evidence type="ECO:0000259" key="4">
    <source>
        <dbReference type="PROSITE" id="PS51186"/>
    </source>
</evidence>
<comment type="caution">
    <text evidence="5">The sequence shown here is derived from an EMBL/GenBank/DDBJ whole genome shotgun (WGS) entry which is preliminary data.</text>
</comment>
<dbReference type="GO" id="GO:0016746">
    <property type="term" value="F:acyltransferase activity"/>
    <property type="evidence" value="ECO:0007669"/>
    <property type="project" value="UniProtKB-KW"/>
</dbReference>
<evidence type="ECO:0000313" key="5">
    <source>
        <dbReference type="EMBL" id="MFC5833940.1"/>
    </source>
</evidence>
<dbReference type="EMBL" id="JBHSPA010000101">
    <property type="protein sequence ID" value="MFC5833940.1"/>
    <property type="molecule type" value="Genomic_DNA"/>
</dbReference>
<dbReference type="InterPro" id="IPR050832">
    <property type="entry name" value="Bact_Acetyltransf"/>
</dbReference>
<sequence length="170" mass="18211">MNGMTTSHGKDGLSPDTDDAGGNDGRIVQVRPASCEDAAALAHLLGQLGYPTVVAEAAHRLALWHATPRSVVLTGVLGTEVCGVAAVHAIPLLERPGLRGRLVALVVAEAARGRGLGHALMDAAEAQARQWECLEMEITSSHDRTTAHHFYKQLRYHDTNDHALRFIKAL</sequence>
<organism evidence="5 6">
    <name type="scientific">Nonomuraea insulae</name>
    <dbReference type="NCBI Taxonomy" id="1616787"/>
    <lineage>
        <taxon>Bacteria</taxon>
        <taxon>Bacillati</taxon>
        <taxon>Actinomycetota</taxon>
        <taxon>Actinomycetes</taxon>
        <taxon>Streptosporangiales</taxon>
        <taxon>Streptosporangiaceae</taxon>
        <taxon>Nonomuraea</taxon>
    </lineage>
</organism>
<dbReference type="Gene3D" id="3.40.630.30">
    <property type="match status" value="1"/>
</dbReference>
<dbReference type="RefSeq" id="WP_379523360.1">
    <property type="nucleotide sequence ID" value="NZ_JBHSPA010000101.1"/>
</dbReference>
<proteinExistence type="predicted"/>
<dbReference type="Proteomes" id="UP001596058">
    <property type="component" value="Unassembled WGS sequence"/>
</dbReference>
<dbReference type="CDD" id="cd04301">
    <property type="entry name" value="NAT_SF"/>
    <property type="match status" value="1"/>
</dbReference>
<dbReference type="SUPFAM" id="SSF55729">
    <property type="entry name" value="Acyl-CoA N-acyltransferases (Nat)"/>
    <property type="match status" value="1"/>
</dbReference>
<evidence type="ECO:0000256" key="2">
    <source>
        <dbReference type="ARBA" id="ARBA00023315"/>
    </source>
</evidence>
<dbReference type="PANTHER" id="PTHR43877:SF1">
    <property type="entry name" value="ACETYLTRANSFERASE"/>
    <property type="match status" value="1"/>
</dbReference>
<keyword evidence="1 5" id="KW-0808">Transferase</keyword>
<dbReference type="PANTHER" id="PTHR43877">
    <property type="entry name" value="AMINOALKYLPHOSPHONATE N-ACETYLTRANSFERASE-RELATED-RELATED"/>
    <property type="match status" value="1"/>
</dbReference>
<reference evidence="6" key="1">
    <citation type="journal article" date="2019" name="Int. J. Syst. Evol. Microbiol.">
        <title>The Global Catalogue of Microorganisms (GCM) 10K type strain sequencing project: providing services to taxonomists for standard genome sequencing and annotation.</title>
        <authorList>
            <consortium name="The Broad Institute Genomics Platform"/>
            <consortium name="The Broad Institute Genome Sequencing Center for Infectious Disease"/>
            <person name="Wu L."/>
            <person name="Ma J."/>
        </authorList>
    </citation>
    <scope>NUCLEOTIDE SEQUENCE [LARGE SCALE GENOMIC DNA]</scope>
    <source>
        <strain evidence="6">CCUG 53903</strain>
    </source>
</reference>
<accession>A0ABW1D9L9</accession>
<protein>
    <submittedName>
        <fullName evidence="5">GNAT family N-acetyltransferase</fullName>
        <ecNumber evidence="5">2.3.-.-</ecNumber>
    </submittedName>
</protein>
<gene>
    <name evidence="5" type="ORF">ACFPZ3_59710</name>
</gene>
<feature type="domain" description="N-acetyltransferase" evidence="4">
    <location>
        <begin position="28"/>
        <end position="170"/>
    </location>
</feature>
<dbReference type="InterPro" id="IPR016181">
    <property type="entry name" value="Acyl_CoA_acyltransferase"/>
</dbReference>
<dbReference type="Pfam" id="PF00583">
    <property type="entry name" value="Acetyltransf_1"/>
    <property type="match status" value="1"/>
</dbReference>
<dbReference type="EC" id="2.3.-.-" evidence="5"/>
<keyword evidence="6" id="KW-1185">Reference proteome</keyword>
<dbReference type="PROSITE" id="PS51186">
    <property type="entry name" value="GNAT"/>
    <property type="match status" value="1"/>
</dbReference>